<name>A0A8J5KLS7_HOMAM</name>
<gene>
    <name evidence="3" type="ORF">Hamer_G012421</name>
</gene>
<evidence type="ECO:0000256" key="1">
    <source>
        <dbReference type="SAM" id="MobiDB-lite"/>
    </source>
</evidence>
<reference evidence="3" key="1">
    <citation type="journal article" date="2021" name="Sci. Adv.">
        <title>The American lobster genome reveals insights on longevity, neural, and immune adaptations.</title>
        <authorList>
            <person name="Polinski J.M."/>
            <person name="Zimin A.V."/>
            <person name="Clark K.F."/>
            <person name="Kohn A.B."/>
            <person name="Sadowski N."/>
            <person name="Timp W."/>
            <person name="Ptitsyn A."/>
            <person name="Khanna P."/>
            <person name="Romanova D.Y."/>
            <person name="Williams P."/>
            <person name="Greenwood S.J."/>
            <person name="Moroz L.L."/>
            <person name="Walt D.R."/>
            <person name="Bodnar A.G."/>
        </authorList>
    </citation>
    <scope>NUCLEOTIDE SEQUENCE</scope>
    <source>
        <strain evidence="3">GMGI-L3</strain>
    </source>
</reference>
<accession>A0A8J5KLS7</accession>
<keyword evidence="4" id="KW-1185">Reference proteome</keyword>
<evidence type="ECO:0000313" key="4">
    <source>
        <dbReference type="Proteomes" id="UP000747542"/>
    </source>
</evidence>
<feature type="compositionally biased region" description="Basic and acidic residues" evidence="1">
    <location>
        <begin position="195"/>
        <end position="205"/>
    </location>
</feature>
<evidence type="ECO:0000313" key="3">
    <source>
        <dbReference type="EMBL" id="KAG7170169.1"/>
    </source>
</evidence>
<dbReference type="Proteomes" id="UP000747542">
    <property type="component" value="Unassembled WGS sequence"/>
</dbReference>
<dbReference type="EMBL" id="JAHLQT010014894">
    <property type="protein sequence ID" value="KAG7170169.1"/>
    <property type="molecule type" value="Genomic_DNA"/>
</dbReference>
<feature type="compositionally biased region" description="Basic residues" evidence="1">
    <location>
        <begin position="253"/>
        <end position="265"/>
    </location>
</feature>
<dbReference type="AlphaFoldDB" id="A0A8J5KLS7"/>
<evidence type="ECO:0000256" key="2">
    <source>
        <dbReference type="SAM" id="Phobius"/>
    </source>
</evidence>
<protein>
    <submittedName>
        <fullName evidence="3">Uncharacterized protein</fullName>
    </submittedName>
</protein>
<organism evidence="3 4">
    <name type="scientific">Homarus americanus</name>
    <name type="common">American lobster</name>
    <dbReference type="NCBI Taxonomy" id="6706"/>
    <lineage>
        <taxon>Eukaryota</taxon>
        <taxon>Metazoa</taxon>
        <taxon>Ecdysozoa</taxon>
        <taxon>Arthropoda</taxon>
        <taxon>Crustacea</taxon>
        <taxon>Multicrustacea</taxon>
        <taxon>Malacostraca</taxon>
        <taxon>Eumalacostraca</taxon>
        <taxon>Eucarida</taxon>
        <taxon>Decapoda</taxon>
        <taxon>Pleocyemata</taxon>
        <taxon>Astacidea</taxon>
        <taxon>Nephropoidea</taxon>
        <taxon>Nephropidae</taxon>
        <taxon>Homarus</taxon>
    </lineage>
</organism>
<comment type="caution">
    <text evidence="3">The sequence shown here is derived from an EMBL/GenBank/DDBJ whole genome shotgun (WGS) entry which is preliminary data.</text>
</comment>
<proteinExistence type="predicted"/>
<sequence length="528" mass="59001">MRLSTEQLPTCFLHILINCSLCTYMFLVAFCMRRCLSGGMRSAPQTRLYDGPFRALPLPLSSKAHHIGSASTLYPWGSYSTYLFYSSCDSAFQQSDPSLVITQPVSPTDLPGDLFSRRHAVTRSGHVAIPKDCSLAQVSWRTQRVPLSSCSFMGQGKGGGVTVVVVCRSGGPFSGISKELMLMFLCNNASVTMESRDESSPHGDITEPTPSASTGHGKRPEKSRRKRLPLKKELLVGYHSSSESEESEDDPKPRRRHEVGHRSRAQLKTSRCKPFILPLHYLHQHLLLCLLEMGKLEVRGTLSEMREGKRKKCATQAGVAMKGGRKAASTTITTKCSFVRSKKIKSLTPSSLCPWFMKQISPFPPYLMMMMMIGKSSVLVGKSVLEVTVAALWRSSWTQHRHRDMAGKNKARKTEENSDNNTGVALRVVQNLVKCFRELGEDVLPAPLPKSGRPKLLSPRTLKVTSRQVQSNPSLTAREVKERNPRLLSHVSLRCVQQALHDDLGFKSFRARCKPLLTKRQKENRVKY</sequence>
<keyword evidence="2" id="KW-0812">Transmembrane</keyword>
<keyword evidence="2" id="KW-0472">Membrane</keyword>
<feature type="compositionally biased region" description="Basic residues" evidence="1">
    <location>
        <begin position="216"/>
        <end position="229"/>
    </location>
</feature>
<feature type="transmembrane region" description="Helical" evidence="2">
    <location>
        <begin position="12"/>
        <end position="32"/>
    </location>
</feature>
<feature type="region of interest" description="Disordered" evidence="1">
    <location>
        <begin position="195"/>
        <end position="265"/>
    </location>
</feature>
<keyword evidence="2" id="KW-1133">Transmembrane helix</keyword>